<keyword evidence="4" id="KW-1185">Reference proteome</keyword>
<dbReference type="STRING" id="1001994.MY1_1424"/>
<dbReference type="AlphaFoldDB" id="F9CZ22"/>
<organism evidence="3 4">
    <name type="scientific">Nitrosarchaeum koreense MY1</name>
    <dbReference type="NCBI Taxonomy" id="1001994"/>
    <lineage>
        <taxon>Archaea</taxon>
        <taxon>Nitrososphaerota</taxon>
        <taxon>Nitrososphaeria</taxon>
        <taxon>Nitrosopumilales</taxon>
        <taxon>Nitrosopumilaceae</taxon>
        <taxon>Nitrosarchaeum</taxon>
    </lineage>
</organism>
<dbReference type="OrthoDB" id="3313at2157"/>
<reference evidence="3 4" key="1">
    <citation type="journal article" date="2011" name="J. Bacteriol.">
        <title>Genome Sequence of an Ammonia-Oxidizing Soil Archaeon, "Candidatus Nitrosoarchaeum koreensis" MY1.</title>
        <authorList>
            <person name="Kim B.K."/>
            <person name="Jung M.Y."/>
            <person name="Yu D.S."/>
            <person name="Park S.J."/>
            <person name="Oh T.K."/>
            <person name="Rhee S.K."/>
            <person name="Kim J.F."/>
        </authorList>
    </citation>
    <scope>NUCLEOTIDE SEQUENCE [LARGE SCALE GENOMIC DNA]</scope>
    <source>
        <strain evidence="3 4">MY1</strain>
    </source>
</reference>
<feature type="transmembrane region" description="Helical" evidence="2">
    <location>
        <begin position="247"/>
        <end position="268"/>
    </location>
</feature>
<keyword evidence="2" id="KW-0472">Membrane</keyword>
<dbReference type="EMBL" id="AFPU01000001">
    <property type="protein sequence ID" value="EGP94180.1"/>
    <property type="molecule type" value="Genomic_DNA"/>
</dbReference>
<name>F9CZ22_9ARCH</name>
<keyword evidence="2" id="KW-0812">Transmembrane</keyword>
<comment type="caution">
    <text evidence="3">The sequence shown here is derived from an EMBL/GenBank/DDBJ whole genome shotgun (WGS) entry which is preliminary data.</text>
</comment>
<gene>
    <name evidence="3" type="ORF">MY1_1424</name>
</gene>
<feature type="compositionally biased region" description="Acidic residues" evidence="1">
    <location>
        <begin position="152"/>
        <end position="182"/>
    </location>
</feature>
<evidence type="ECO:0000313" key="4">
    <source>
        <dbReference type="Proteomes" id="UP000004440"/>
    </source>
</evidence>
<keyword evidence="2" id="KW-1133">Transmembrane helix</keyword>
<feature type="region of interest" description="Disordered" evidence="1">
    <location>
        <begin position="147"/>
        <end position="182"/>
    </location>
</feature>
<evidence type="ECO:0000256" key="1">
    <source>
        <dbReference type="SAM" id="MobiDB-lite"/>
    </source>
</evidence>
<protein>
    <submittedName>
        <fullName evidence="3">Uncharacterized protein</fullName>
    </submittedName>
</protein>
<dbReference type="PATRIC" id="fig|1001994.6.peg.1409"/>
<accession>F9CZ22</accession>
<evidence type="ECO:0000313" key="3">
    <source>
        <dbReference type="EMBL" id="EGP94180.1"/>
    </source>
</evidence>
<sequence length="276" mass="29230">MSAQSDRLGRMPSLGSLAKISVGLILIAIVSSAFVYAETSTVVVNGISYDVDYTGTGVTVSSITADTDFVSLIIEVDVTGSPGTLDITLDRNFFDSVYQGEDDDFIVLVDGDEPEYSETNTSDQSRTLSISLPFGTEEIEIIGSQFGSSEDTPVEEEEVTQPEEEVTPPVEEEEVTQPEEEVTIPTPIEKPVDEKPKTECGPGTILKDGVCILDERCGPGTVLEDGECVVEPVTESEVAPQGLGKQLVIGVVAGFIIAGIVGLVLAIMSKASKSSK</sequence>
<dbReference type="Proteomes" id="UP000004440">
    <property type="component" value="Unassembled WGS sequence"/>
</dbReference>
<evidence type="ECO:0000256" key="2">
    <source>
        <dbReference type="SAM" id="Phobius"/>
    </source>
</evidence>
<proteinExistence type="predicted"/>